<accession>A0A328FAY3</accession>
<evidence type="ECO:0000313" key="3">
    <source>
        <dbReference type="Proteomes" id="UP000248798"/>
    </source>
</evidence>
<dbReference type="InterPro" id="IPR021228">
    <property type="entry name" value="BrxD"/>
</dbReference>
<dbReference type="EMBL" id="CP036313">
    <property type="protein sequence ID" value="QBH13773.1"/>
    <property type="molecule type" value="Genomic_DNA"/>
</dbReference>
<evidence type="ECO:0000313" key="1">
    <source>
        <dbReference type="EMBL" id="QBH13773.1"/>
    </source>
</evidence>
<dbReference type="Proteomes" id="UP000293902">
    <property type="component" value="Chromosome"/>
</dbReference>
<proteinExistence type="predicted"/>
<dbReference type="Proteomes" id="UP000248798">
    <property type="component" value="Unassembled WGS sequence"/>
</dbReference>
<dbReference type="Pfam" id="PF10923">
    <property type="entry name" value="BrxC_BrxD"/>
    <property type="match status" value="1"/>
</dbReference>
<reference evidence="1 4" key="2">
    <citation type="submission" date="2019-02" db="EMBL/GenBank/DDBJ databases">
        <title>Complete genome sequence of Desulfobacter hydrogenophilus AcRS1.</title>
        <authorList>
            <person name="Marietou A."/>
            <person name="Lund M.B."/>
            <person name="Marshall I.P.G."/>
            <person name="Schreiber L."/>
            <person name="Jorgensen B."/>
        </authorList>
    </citation>
    <scope>NUCLEOTIDE SEQUENCE [LARGE SCALE GENOMIC DNA]</scope>
    <source>
        <strain evidence="1 4">AcRS1</strain>
    </source>
</reference>
<dbReference type="OrthoDB" id="9772976at2"/>
<evidence type="ECO:0000313" key="2">
    <source>
        <dbReference type="EMBL" id="RAM01718.1"/>
    </source>
</evidence>
<keyword evidence="4" id="KW-1185">Reference proteome</keyword>
<name>A0A328FAY3_9BACT</name>
<reference evidence="2 3" key="1">
    <citation type="submission" date="2018-06" db="EMBL/GenBank/DDBJ databases">
        <title>Complete Genome Sequence of Desulfobacter hydrogenophilus (DSM3380).</title>
        <authorList>
            <person name="Marietou A."/>
            <person name="Schreiber L."/>
            <person name="Marshall I."/>
            <person name="Jorgensen B."/>
        </authorList>
    </citation>
    <scope>NUCLEOTIDE SEQUENCE [LARGE SCALE GENOMIC DNA]</scope>
    <source>
        <strain evidence="2 3">DSM 3380</strain>
    </source>
</reference>
<organism evidence="2 3">
    <name type="scientific">Desulfobacter hydrogenophilus</name>
    <dbReference type="NCBI Taxonomy" id="2291"/>
    <lineage>
        <taxon>Bacteria</taxon>
        <taxon>Pseudomonadati</taxon>
        <taxon>Thermodesulfobacteriota</taxon>
        <taxon>Desulfobacteria</taxon>
        <taxon>Desulfobacterales</taxon>
        <taxon>Desulfobacteraceae</taxon>
        <taxon>Desulfobacter</taxon>
    </lineage>
</organism>
<evidence type="ECO:0000313" key="4">
    <source>
        <dbReference type="Proteomes" id="UP000293902"/>
    </source>
</evidence>
<sequence>MISLDALKELKPFQARSIIEDLRKGSVPVEYVPVFTVGRQKWLSYIEDDLENYIAQGGAKVRFISGDYGDGKTHFMSVVQHLAMEKGFAVSFVVLTRDVPIHKFETVYQSIVRQLQGNFDGVGIRDLLTAWLDSLSTEFQDAKAEAATEKCTALAEGFRDIPDMDINFANALAALVNNRFAPMAEEEDEVSRKADREILMHWFDGGKVTKREIKPFQIYEYLTKTNARQLMNSLILFLRRFGHQGLILLMDEMETVVTMSASVRNAAYENVRLFIDNSETAQYLHIFFSIIPDVLVSEKGFKSYDALWSRVRSIGTSMGDAKRLNYRGVLVDIHQTPLQTEELVDLGRCLLSLHGVAYRWSPQALVTDKVIEDICASQKRMGVISEVRLFIKQLIGVLDLAEQGQSPEDMDMARQMVETRKEMEEEKMKQMEPSWDN</sequence>
<dbReference type="AlphaFoldDB" id="A0A328FAY3"/>
<gene>
    <name evidence="2" type="ORF">DO021_12340</name>
    <name evidence="1" type="ORF">EYB58_13090</name>
</gene>
<protein>
    <submittedName>
        <fullName evidence="2">ATPase</fullName>
    </submittedName>
</protein>
<dbReference type="RefSeq" id="WP_111957086.1">
    <property type="nucleotide sequence ID" value="NZ_CP036313.1"/>
</dbReference>
<dbReference type="EMBL" id="QLNI01000023">
    <property type="protein sequence ID" value="RAM01718.1"/>
    <property type="molecule type" value="Genomic_DNA"/>
</dbReference>